<accession>A0A0M0JI77</accession>
<feature type="coiled-coil region" evidence="1">
    <location>
        <begin position="79"/>
        <end position="136"/>
    </location>
</feature>
<evidence type="ECO:0000313" key="2">
    <source>
        <dbReference type="EMBL" id="KOO25938.1"/>
    </source>
</evidence>
<proteinExistence type="predicted"/>
<evidence type="ECO:0000256" key="1">
    <source>
        <dbReference type="SAM" id="Coils"/>
    </source>
</evidence>
<dbReference type="AlphaFoldDB" id="A0A0M0JI77"/>
<reference evidence="3" key="1">
    <citation type="journal article" date="2015" name="PLoS Genet.">
        <title>Genome Sequence and Transcriptome Analyses of Chrysochromulina tobin: Metabolic Tools for Enhanced Algal Fitness in the Prominent Order Prymnesiales (Haptophyceae).</title>
        <authorList>
            <person name="Hovde B.T."/>
            <person name="Deodato C.R."/>
            <person name="Hunsperger H.M."/>
            <person name="Ryken S.A."/>
            <person name="Yost W."/>
            <person name="Jha R.K."/>
            <person name="Patterson J."/>
            <person name="Monnat R.J. Jr."/>
            <person name="Barlow S.B."/>
            <person name="Starkenburg S.R."/>
            <person name="Cattolico R.A."/>
        </authorList>
    </citation>
    <scope>NUCLEOTIDE SEQUENCE</scope>
    <source>
        <strain evidence="3">CCMP291</strain>
    </source>
</reference>
<dbReference type="EMBL" id="JWZX01002910">
    <property type="protein sequence ID" value="KOO25938.1"/>
    <property type="molecule type" value="Genomic_DNA"/>
</dbReference>
<keyword evidence="3" id="KW-1185">Reference proteome</keyword>
<dbReference type="Proteomes" id="UP000037460">
    <property type="component" value="Unassembled WGS sequence"/>
</dbReference>
<name>A0A0M0JI77_9EUKA</name>
<sequence>MERSAKKSSTKEDPTKDATEVRYSALLELAWTAINPILRQGAEKCLAAIPGRSQLREWERQELDGGVHGAYEWLAGCLAEELETAIEGAQKAARQALKVQAATFAMKLETSRTAGAVMLEAQAAEMEAAMHRKTEEALKAFKGAEGDLLAAAHREIEIMQQEVTRGKLTRAARCVLMGSIVTC</sequence>
<comment type="caution">
    <text evidence="2">The sequence shown here is derived from an EMBL/GenBank/DDBJ whole genome shotgun (WGS) entry which is preliminary data.</text>
</comment>
<protein>
    <submittedName>
        <fullName evidence="2">Uncharacterized protein</fullName>
    </submittedName>
</protein>
<keyword evidence="1" id="KW-0175">Coiled coil</keyword>
<gene>
    <name evidence="2" type="ORF">Ctob_004481</name>
</gene>
<organism evidence="2 3">
    <name type="scientific">Chrysochromulina tobinii</name>
    <dbReference type="NCBI Taxonomy" id="1460289"/>
    <lineage>
        <taxon>Eukaryota</taxon>
        <taxon>Haptista</taxon>
        <taxon>Haptophyta</taxon>
        <taxon>Prymnesiophyceae</taxon>
        <taxon>Prymnesiales</taxon>
        <taxon>Chrysochromulinaceae</taxon>
        <taxon>Chrysochromulina</taxon>
    </lineage>
</organism>
<evidence type="ECO:0000313" key="3">
    <source>
        <dbReference type="Proteomes" id="UP000037460"/>
    </source>
</evidence>